<feature type="signal peptide" evidence="7">
    <location>
        <begin position="1"/>
        <end position="20"/>
    </location>
</feature>
<evidence type="ECO:0000313" key="9">
    <source>
        <dbReference type="EMBL" id="GAA5188608.1"/>
    </source>
</evidence>
<comment type="caution">
    <text evidence="9">The sequence shown here is derived from an EMBL/GenBank/DDBJ whole genome shotgun (WGS) entry which is preliminary data.</text>
</comment>
<dbReference type="Proteomes" id="UP001501600">
    <property type="component" value="Unassembled WGS sequence"/>
</dbReference>
<evidence type="ECO:0000259" key="8">
    <source>
        <dbReference type="SMART" id="SM00900"/>
    </source>
</evidence>
<keyword evidence="6" id="KW-1003">Cell membrane</keyword>
<gene>
    <name evidence="9" type="primary">rsxG</name>
    <name evidence="6" type="synonym">rnfG</name>
    <name evidence="9" type="ORF">GCM10025772_08980</name>
</gene>
<dbReference type="EC" id="7.-.-.-" evidence="6"/>
<keyword evidence="7" id="KW-0732">Signal</keyword>
<feature type="chain" id="PRO_5046852759" description="Ion-translocating oxidoreductase complex subunit G" evidence="7">
    <location>
        <begin position="21"/>
        <end position="216"/>
    </location>
</feature>
<dbReference type="PANTHER" id="PTHR36118:SF1">
    <property type="entry name" value="ION-TRANSLOCATING OXIDOREDUCTASE COMPLEX SUBUNIT G"/>
    <property type="match status" value="1"/>
</dbReference>
<feature type="modified residue" description="FMN phosphoryl threonine" evidence="6">
    <location>
        <position position="176"/>
    </location>
</feature>
<evidence type="ECO:0000256" key="1">
    <source>
        <dbReference type="ARBA" id="ARBA00022448"/>
    </source>
</evidence>
<evidence type="ECO:0000256" key="2">
    <source>
        <dbReference type="ARBA" id="ARBA00022553"/>
    </source>
</evidence>
<accession>A0ABP9RWZ1</accession>
<organism evidence="9 10">
    <name type="scientific">Ferrimonas gelatinilytica</name>
    <dbReference type="NCBI Taxonomy" id="1255257"/>
    <lineage>
        <taxon>Bacteria</taxon>
        <taxon>Pseudomonadati</taxon>
        <taxon>Pseudomonadota</taxon>
        <taxon>Gammaproteobacteria</taxon>
        <taxon>Alteromonadales</taxon>
        <taxon>Ferrimonadaceae</taxon>
        <taxon>Ferrimonas</taxon>
    </lineage>
</organism>
<keyword evidence="6" id="KW-1133">Transmembrane helix</keyword>
<keyword evidence="6" id="KW-0472">Membrane</keyword>
<protein>
    <recommendedName>
        <fullName evidence="6">Ion-translocating oxidoreductase complex subunit G</fullName>
        <ecNumber evidence="6">7.-.-.-</ecNumber>
    </recommendedName>
    <alternativeName>
        <fullName evidence="6">Rnf electron transport complex subunit G</fullName>
    </alternativeName>
</protein>
<evidence type="ECO:0000256" key="6">
    <source>
        <dbReference type="HAMAP-Rule" id="MF_00479"/>
    </source>
</evidence>
<keyword evidence="1 6" id="KW-0813">Transport</keyword>
<dbReference type="EMBL" id="BAABLF010000005">
    <property type="protein sequence ID" value="GAA5188608.1"/>
    <property type="molecule type" value="Genomic_DNA"/>
</dbReference>
<keyword evidence="6" id="KW-0997">Cell inner membrane</keyword>
<keyword evidence="2 6" id="KW-0597">Phosphoprotein</keyword>
<dbReference type="InterPro" id="IPR010209">
    <property type="entry name" value="Ion_transpt_RnfG/RsxG"/>
</dbReference>
<reference evidence="10" key="1">
    <citation type="journal article" date="2019" name="Int. J. Syst. Evol. Microbiol.">
        <title>The Global Catalogue of Microorganisms (GCM) 10K type strain sequencing project: providing services to taxonomists for standard genome sequencing and annotation.</title>
        <authorList>
            <consortium name="The Broad Institute Genomics Platform"/>
            <consortium name="The Broad Institute Genome Sequencing Center for Infectious Disease"/>
            <person name="Wu L."/>
            <person name="Ma J."/>
        </authorList>
    </citation>
    <scope>NUCLEOTIDE SEQUENCE [LARGE SCALE GENOMIC DNA]</scope>
    <source>
        <strain evidence="10">JCM 18720</strain>
    </source>
</reference>
<evidence type="ECO:0000256" key="4">
    <source>
        <dbReference type="ARBA" id="ARBA00022643"/>
    </source>
</evidence>
<keyword evidence="3 6" id="KW-0285">Flavoprotein</keyword>
<dbReference type="NCBIfam" id="TIGR01947">
    <property type="entry name" value="rnfG"/>
    <property type="match status" value="1"/>
</dbReference>
<proteinExistence type="inferred from homology"/>
<sequence>MIPSMTRNGLLLALFGLAAAGLVALTHEGTKDRIAEQQKQQLVATLAQILPGDLYNNAPHDDCRLLQSRQYLGTREPQPAFIARRDSEPVAMAMETVAPDGYNGDIHLIVGIRWNGEILGVRTLNHNETPGLGDLIDIRRSDWVTRFSGYQLESEKDPRFAVKRDGGEFDQFTGATITPRAYVKAVKNALIYFNSNKAKLLQAPRCWSENEQGAQP</sequence>
<dbReference type="HAMAP" id="MF_00479">
    <property type="entry name" value="RsxG_RnfG"/>
    <property type="match status" value="1"/>
</dbReference>
<name>A0ABP9RWZ1_9GAMM</name>
<dbReference type="InterPro" id="IPR007329">
    <property type="entry name" value="FMN-bd"/>
</dbReference>
<dbReference type="NCBIfam" id="NF002519">
    <property type="entry name" value="PRK01908.1"/>
    <property type="match status" value="1"/>
</dbReference>
<feature type="domain" description="FMN-binding" evidence="8">
    <location>
        <begin position="101"/>
        <end position="193"/>
    </location>
</feature>
<evidence type="ECO:0000313" key="10">
    <source>
        <dbReference type="Proteomes" id="UP001501600"/>
    </source>
</evidence>
<evidence type="ECO:0000256" key="3">
    <source>
        <dbReference type="ARBA" id="ARBA00022630"/>
    </source>
</evidence>
<dbReference type="Pfam" id="PF04205">
    <property type="entry name" value="FMN_bind"/>
    <property type="match status" value="1"/>
</dbReference>
<evidence type="ECO:0000256" key="7">
    <source>
        <dbReference type="SAM" id="SignalP"/>
    </source>
</evidence>
<keyword evidence="10" id="KW-1185">Reference proteome</keyword>
<comment type="subunit">
    <text evidence="6">The complex is composed of six subunits: RnfA, RnfB, RnfC, RnfD, RnfE and RnfG.</text>
</comment>
<comment type="similarity">
    <text evidence="6">Belongs to the RnfG family.</text>
</comment>
<comment type="cofactor">
    <cofactor evidence="6">
        <name>FMN</name>
        <dbReference type="ChEBI" id="CHEBI:58210"/>
    </cofactor>
</comment>
<keyword evidence="6" id="KW-0812">Transmembrane</keyword>
<dbReference type="PANTHER" id="PTHR36118">
    <property type="entry name" value="ION-TRANSLOCATING OXIDOREDUCTASE COMPLEX SUBUNIT G"/>
    <property type="match status" value="1"/>
</dbReference>
<dbReference type="SMART" id="SM00900">
    <property type="entry name" value="FMN_bind"/>
    <property type="match status" value="1"/>
</dbReference>
<evidence type="ECO:0000256" key="5">
    <source>
        <dbReference type="ARBA" id="ARBA00022982"/>
    </source>
</evidence>
<keyword evidence="4 6" id="KW-0288">FMN</keyword>
<keyword evidence="6" id="KW-1278">Translocase</keyword>
<dbReference type="PIRSF" id="PIRSF006091">
    <property type="entry name" value="E_trnsport_RnfG"/>
    <property type="match status" value="1"/>
</dbReference>
<keyword evidence="5 6" id="KW-0249">Electron transport</keyword>
<comment type="subcellular location">
    <subcellularLocation>
        <location evidence="6">Cell inner membrane</location>
        <topology evidence="6">Single-pass membrane protein</topology>
    </subcellularLocation>
</comment>
<comment type="function">
    <text evidence="6">Part of a membrane-bound complex that couples electron transfer with translocation of ions across the membrane.</text>
</comment>